<feature type="compositionally biased region" description="Polar residues" evidence="1">
    <location>
        <begin position="14"/>
        <end position="29"/>
    </location>
</feature>
<proteinExistence type="predicted"/>
<evidence type="ECO:0000313" key="3">
    <source>
        <dbReference type="Proteomes" id="UP001296104"/>
    </source>
</evidence>
<name>A0AAI8YVL4_9PEZI</name>
<sequence length="212" mass="24712">MDTYAWWYTDMTDDNNSSRPSAAQLQQLKDQGYSPTVHKGPRHYLTGETDYATWVADKRSSLDDTEEHEDDHWPAPDPGTLSAFSQRSKEEKETVYKFFPAKIIFNGESMSLYGVFQFDLTAQEVQEIVDLTRRFESEGWFDAKLPWDYEKKLVVNSLKFDFNFSNAVQEAVFYDIYKGDIKAAGFIGCFPYDRIDTQYREKTRIDGKHPKD</sequence>
<feature type="region of interest" description="Disordered" evidence="1">
    <location>
        <begin position="11"/>
        <end position="44"/>
    </location>
</feature>
<dbReference type="EMBL" id="CAVMBE010000013">
    <property type="protein sequence ID" value="CAK3922651.1"/>
    <property type="molecule type" value="Genomic_DNA"/>
</dbReference>
<evidence type="ECO:0000256" key="1">
    <source>
        <dbReference type="SAM" id="MobiDB-lite"/>
    </source>
</evidence>
<evidence type="ECO:0000313" key="2">
    <source>
        <dbReference type="EMBL" id="CAK3922651.1"/>
    </source>
</evidence>
<protein>
    <submittedName>
        <fullName evidence="2">Uncharacterized protein</fullName>
    </submittedName>
</protein>
<gene>
    <name evidence="2" type="ORF">LECACI_7A002800</name>
</gene>
<keyword evidence="3" id="KW-1185">Reference proteome</keyword>
<accession>A0AAI8YVL4</accession>
<organism evidence="2 3">
    <name type="scientific">Lecanosticta acicola</name>
    <dbReference type="NCBI Taxonomy" id="111012"/>
    <lineage>
        <taxon>Eukaryota</taxon>
        <taxon>Fungi</taxon>
        <taxon>Dikarya</taxon>
        <taxon>Ascomycota</taxon>
        <taxon>Pezizomycotina</taxon>
        <taxon>Dothideomycetes</taxon>
        <taxon>Dothideomycetidae</taxon>
        <taxon>Mycosphaerellales</taxon>
        <taxon>Mycosphaerellaceae</taxon>
        <taxon>Lecanosticta</taxon>
    </lineage>
</organism>
<reference evidence="2" key="1">
    <citation type="submission" date="2023-11" db="EMBL/GenBank/DDBJ databases">
        <authorList>
            <person name="Alioto T."/>
            <person name="Alioto T."/>
            <person name="Gomez Garrido J."/>
        </authorList>
    </citation>
    <scope>NUCLEOTIDE SEQUENCE</scope>
</reference>
<comment type="caution">
    <text evidence="2">The sequence shown here is derived from an EMBL/GenBank/DDBJ whole genome shotgun (WGS) entry which is preliminary data.</text>
</comment>
<dbReference type="Proteomes" id="UP001296104">
    <property type="component" value="Unassembled WGS sequence"/>
</dbReference>
<feature type="region of interest" description="Disordered" evidence="1">
    <location>
        <begin position="58"/>
        <end position="83"/>
    </location>
</feature>
<dbReference type="AlphaFoldDB" id="A0AAI8YVL4"/>